<reference evidence="6" key="2">
    <citation type="submission" date="2019-04" db="EMBL/GenBank/DDBJ databases">
        <title>Unravelling the molecular evolution of spider venoms.</title>
        <authorList>
            <person name="Pineda S."/>
        </authorList>
    </citation>
    <scope>NUCLEOTIDE SEQUENCE</scope>
</reference>
<reference evidence="6" key="1">
    <citation type="submission" date="2017-03" db="EMBL/GenBank/DDBJ databases">
        <authorList>
            <person name="QRISCLOUD D."/>
        </authorList>
    </citation>
    <scope>NUCLEOTIDE SEQUENCE</scope>
</reference>
<comment type="subcellular location">
    <subcellularLocation>
        <location evidence="1">Secreted</location>
    </subcellularLocation>
</comment>
<evidence type="ECO:0000313" key="6">
    <source>
        <dbReference type="EMBL" id="SMD29658.1"/>
    </source>
</evidence>
<evidence type="ECO:0000256" key="5">
    <source>
        <dbReference type="SAM" id="SignalP"/>
    </source>
</evidence>
<evidence type="ECO:0000256" key="2">
    <source>
        <dbReference type="ARBA" id="ARBA00022525"/>
    </source>
</evidence>
<dbReference type="GO" id="GO:0008200">
    <property type="term" value="F:ion channel inhibitor activity"/>
    <property type="evidence" value="ECO:0007669"/>
    <property type="project" value="InterPro"/>
</dbReference>
<keyword evidence="5" id="KW-0732">Signal</keyword>
<keyword evidence="4" id="KW-1015">Disulfide bond</keyword>
<dbReference type="InterPro" id="IPR011696">
    <property type="entry name" value="Huwentoxin-1"/>
</dbReference>
<dbReference type="AlphaFoldDB" id="A0A482Z9S1"/>
<evidence type="ECO:0000256" key="4">
    <source>
        <dbReference type="ARBA" id="ARBA00023157"/>
    </source>
</evidence>
<feature type="signal peptide" evidence="5">
    <location>
        <begin position="1"/>
        <end position="21"/>
    </location>
</feature>
<dbReference type="GO" id="GO:0090729">
    <property type="term" value="F:toxin activity"/>
    <property type="evidence" value="ECO:0007669"/>
    <property type="project" value="UniProtKB-KW"/>
</dbReference>
<dbReference type="Pfam" id="PF07740">
    <property type="entry name" value="Toxin_12"/>
    <property type="match status" value="1"/>
</dbReference>
<dbReference type="GO" id="GO:0005576">
    <property type="term" value="C:extracellular region"/>
    <property type="evidence" value="ECO:0007669"/>
    <property type="project" value="UniProtKB-SubCell"/>
</dbReference>
<sequence>MKTSILVVILGLTLLFSLSAATELKDGERDCKNFHGYCTTDLDCCTGYVCSRKLRLCVQTSWKKKDEVMNNWMI</sequence>
<proteinExistence type="predicted"/>
<evidence type="ECO:0000256" key="1">
    <source>
        <dbReference type="ARBA" id="ARBA00004613"/>
    </source>
</evidence>
<feature type="chain" id="PRO_5019735564" evidence="5">
    <location>
        <begin position="22"/>
        <end position="74"/>
    </location>
</feature>
<name>A0A482Z9S1_CORTR</name>
<evidence type="ECO:0000256" key="3">
    <source>
        <dbReference type="ARBA" id="ARBA00022656"/>
    </source>
</evidence>
<keyword evidence="3" id="KW-0800">Toxin</keyword>
<accession>A0A482Z9S1</accession>
<protein>
    <submittedName>
        <fullName evidence="6">U13-Theraphotoxin-Ct1b_1</fullName>
    </submittedName>
</protein>
<dbReference type="EMBL" id="HAGN01000236">
    <property type="protein sequence ID" value="SMD29658.1"/>
    <property type="molecule type" value="Transcribed_RNA"/>
</dbReference>
<organism evidence="6">
    <name type="scientific">Coremiocnemis tropix</name>
    <name type="common">Australian tarantula spider</name>
    <dbReference type="NCBI Taxonomy" id="1904443"/>
    <lineage>
        <taxon>Eukaryota</taxon>
        <taxon>Metazoa</taxon>
        <taxon>Ecdysozoa</taxon>
        <taxon>Arthropoda</taxon>
        <taxon>Chelicerata</taxon>
        <taxon>Arachnida</taxon>
        <taxon>Araneae</taxon>
        <taxon>Mygalomorphae</taxon>
        <taxon>Avicularoidea</taxon>
        <taxon>Theraphosidae</taxon>
        <taxon>Coremiocnemis</taxon>
    </lineage>
</organism>
<keyword evidence="2" id="KW-0964">Secreted</keyword>